<dbReference type="InterPro" id="IPR054722">
    <property type="entry name" value="PolX-like_BBD"/>
</dbReference>
<dbReference type="Pfam" id="PF22936">
    <property type="entry name" value="Pol_BBD"/>
    <property type="match status" value="1"/>
</dbReference>
<dbReference type="CDD" id="cd09272">
    <property type="entry name" value="RNase_HI_RT_Ty1"/>
    <property type="match status" value="1"/>
</dbReference>
<evidence type="ECO:0000259" key="2">
    <source>
        <dbReference type="Pfam" id="PF22936"/>
    </source>
</evidence>
<sequence length="363" mass="41230">MEEFIGSLMAYEINLAKKLQKGEDKKKKSIALKATTKEEEDVEEEKPSKEDDDLALITRKLNKYMRSERFRGRKFTSRRDLFKKESSSHGDKEKWEEKRNLAMMATWSESEESSEEENEKEVTNMCFMAIDDLDKGSKKDKWFLDSGCSRHMTGNESKFAFLTKRKGGYFTFGDNAKGRIIGQGNIDVDFAGCKVERKCTSDTCHFLGHSLVSWHSKKQNSVALTTAKAEYIAAETSLGKILDQLQALEWILGRSEARPSDLGLRAFNLGQFFLSPFEGLFIRMGWLPVVTIFEPIFPTLVFGFYSRVTYGLGGPITSTVRGVEIILSPDSICRIFDIPSVGLRVYESKAWPTVSCFKPREAI</sequence>
<name>A0A438CXA2_VITVI</name>
<dbReference type="Proteomes" id="UP000288805">
    <property type="component" value="Unassembled WGS sequence"/>
</dbReference>
<protein>
    <recommendedName>
        <fullName evidence="2">Retrovirus-related Pol polyprotein from transposon TNT 1-94-like beta-barrel domain-containing protein</fullName>
    </recommendedName>
</protein>
<reference evidence="3 4" key="1">
    <citation type="journal article" date="2018" name="PLoS Genet.">
        <title>Population sequencing reveals clonal diversity and ancestral inbreeding in the grapevine cultivar Chardonnay.</title>
        <authorList>
            <person name="Roach M.J."/>
            <person name="Johnson D.L."/>
            <person name="Bohlmann J."/>
            <person name="van Vuuren H.J."/>
            <person name="Jones S.J."/>
            <person name="Pretorius I.S."/>
            <person name="Schmidt S.A."/>
            <person name="Borneman A.R."/>
        </authorList>
    </citation>
    <scope>NUCLEOTIDE SEQUENCE [LARGE SCALE GENOMIC DNA]</scope>
    <source>
        <strain evidence="4">cv. Chardonnay</strain>
        <tissue evidence="3">Leaf</tissue>
    </source>
</reference>
<dbReference type="PANTHER" id="PTHR11439:SF483">
    <property type="entry name" value="PEPTIDE SYNTHASE GLIP-LIKE, PUTATIVE (AFU_ORTHOLOGUE AFUA_3G12920)-RELATED"/>
    <property type="match status" value="1"/>
</dbReference>
<accession>A0A438CXA2</accession>
<comment type="caution">
    <text evidence="3">The sequence shown here is derived from an EMBL/GenBank/DDBJ whole genome shotgun (WGS) entry which is preliminary data.</text>
</comment>
<gene>
    <name evidence="3" type="ORF">CK203_107061</name>
</gene>
<feature type="region of interest" description="Disordered" evidence="1">
    <location>
        <begin position="20"/>
        <end position="51"/>
    </location>
</feature>
<feature type="domain" description="Retrovirus-related Pol polyprotein from transposon TNT 1-94-like beta-barrel" evidence="2">
    <location>
        <begin position="142"/>
        <end position="191"/>
    </location>
</feature>
<dbReference type="AlphaFoldDB" id="A0A438CXA2"/>
<dbReference type="EMBL" id="QGNW01001937">
    <property type="protein sequence ID" value="RVW27826.1"/>
    <property type="molecule type" value="Genomic_DNA"/>
</dbReference>
<evidence type="ECO:0000313" key="3">
    <source>
        <dbReference type="EMBL" id="RVW27826.1"/>
    </source>
</evidence>
<proteinExistence type="predicted"/>
<dbReference type="PANTHER" id="PTHR11439">
    <property type="entry name" value="GAG-POL-RELATED RETROTRANSPOSON"/>
    <property type="match status" value="1"/>
</dbReference>
<evidence type="ECO:0000256" key="1">
    <source>
        <dbReference type="SAM" id="MobiDB-lite"/>
    </source>
</evidence>
<organism evidence="3 4">
    <name type="scientific">Vitis vinifera</name>
    <name type="common">Grape</name>
    <dbReference type="NCBI Taxonomy" id="29760"/>
    <lineage>
        <taxon>Eukaryota</taxon>
        <taxon>Viridiplantae</taxon>
        <taxon>Streptophyta</taxon>
        <taxon>Embryophyta</taxon>
        <taxon>Tracheophyta</taxon>
        <taxon>Spermatophyta</taxon>
        <taxon>Magnoliopsida</taxon>
        <taxon>eudicotyledons</taxon>
        <taxon>Gunneridae</taxon>
        <taxon>Pentapetalae</taxon>
        <taxon>rosids</taxon>
        <taxon>Vitales</taxon>
        <taxon>Vitaceae</taxon>
        <taxon>Viteae</taxon>
        <taxon>Vitis</taxon>
    </lineage>
</organism>
<feature type="compositionally biased region" description="Acidic residues" evidence="1">
    <location>
        <begin position="38"/>
        <end position="51"/>
    </location>
</feature>
<evidence type="ECO:0000313" key="4">
    <source>
        <dbReference type="Proteomes" id="UP000288805"/>
    </source>
</evidence>